<protein>
    <submittedName>
        <fullName evidence="9">Potassium/proton antiporter membrane subunit, CPA2 family</fullName>
    </submittedName>
</protein>
<evidence type="ECO:0000313" key="10">
    <source>
        <dbReference type="Proteomes" id="UP000199629"/>
    </source>
</evidence>
<dbReference type="GO" id="GO:0015297">
    <property type="term" value="F:antiporter activity"/>
    <property type="evidence" value="ECO:0007669"/>
    <property type="project" value="InterPro"/>
</dbReference>
<gene>
    <name evidence="9" type="ORF">GA0070214_106152</name>
</gene>
<keyword evidence="6 7" id="KW-0472">Membrane</keyword>
<feature type="transmembrane region" description="Helical" evidence="7">
    <location>
        <begin position="357"/>
        <end position="376"/>
    </location>
</feature>
<dbReference type="InterPro" id="IPR006153">
    <property type="entry name" value="Cation/H_exchanger_TM"/>
</dbReference>
<evidence type="ECO:0000256" key="3">
    <source>
        <dbReference type="ARBA" id="ARBA00022448"/>
    </source>
</evidence>
<keyword evidence="4 7" id="KW-0812">Transmembrane</keyword>
<evidence type="ECO:0000256" key="6">
    <source>
        <dbReference type="ARBA" id="ARBA00023136"/>
    </source>
</evidence>
<dbReference type="InterPro" id="IPR038770">
    <property type="entry name" value="Na+/solute_symporter_sf"/>
</dbReference>
<dbReference type="PANTHER" id="PTHR42751">
    <property type="entry name" value="SODIUM/HYDROGEN EXCHANGER FAMILY/TRKA DOMAIN PROTEIN"/>
    <property type="match status" value="1"/>
</dbReference>
<feature type="transmembrane region" description="Helical" evidence="7">
    <location>
        <begin position="240"/>
        <end position="257"/>
    </location>
</feature>
<dbReference type="AlphaFoldDB" id="A0A1C4XLE4"/>
<evidence type="ECO:0000256" key="4">
    <source>
        <dbReference type="ARBA" id="ARBA00022692"/>
    </source>
</evidence>
<feature type="domain" description="Cation/H+ exchanger transmembrane" evidence="8">
    <location>
        <begin position="15"/>
        <end position="374"/>
    </location>
</feature>
<reference evidence="10" key="1">
    <citation type="submission" date="2016-06" db="EMBL/GenBank/DDBJ databases">
        <authorList>
            <person name="Varghese N."/>
            <person name="Submissions Spin"/>
        </authorList>
    </citation>
    <scope>NUCLEOTIDE SEQUENCE [LARGE SCALE GENOMIC DNA]</scope>
    <source>
        <strain evidence="10">DSM 45246</strain>
    </source>
</reference>
<feature type="transmembrane region" description="Helical" evidence="7">
    <location>
        <begin position="150"/>
        <end position="176"/>
    </location>
</feature>
<dbReference type="GO" id="GO:0016020">
    <property type="term" value="C:membrane"/>
    <property type="evidence" value="ECO:0007669"/>
    <property type="project" value="UniProtKB-SubCell"/>
</dbReference>
<dbReference type="GO" id="GO:1902600">
    <property type="term" value="P:proton transmembrane transport"/>
    <property type="evidence" value="ECO:0007669"/>
    <property type="project" value="InterPro"/>
</dbReference>
<dbReference type="RefSeq" id="WP_091264491.1">
    <property type="nucleotide sequence ID" value="NZ_FMCS01000006.1"/>
</dbReference>
<dbReference type="Gene3D" id="1.20.1530.20">
    <property type="match status" value="1"/>
</dbReference>
<feature type="transmembrane region" description="Helical" evidence="7">
    <location>
        <begin position="57"/>
        <end position="77"/>
    </location>
</feature>
<evidence type="ECO:0000256" key="2">
    <source>
        <dbReference type="ARBA" id="ARBA00005551"/>
    </source>
</evidence>
<organism evidence="9 10">
    <name type="scientific">Micromonospora chaiyaphumensis</name>
    <dbReference type="NCBI Taxonomy" id="307119"/>
    <lineage>
        <taxon>Bacteria</taxon>
        <taxon>Bacillati</taxon>
        <taxon>Actinomycetota</taxon>
        <taxon>Actinomycetes</taxon>
        <taxon>Micromonosporales</taxon>
        <taxon>Micromonosporaceae</taxon>
        <taxon>Micromonospora</taxon>
    </lineage>
</organism>
<feature type="transmembrane region" description="Helical" evidence="7">
    <location>
        <begin position="115"/>
        <end position="138"/>
    </location>
</feature>
<evidence type="ECO:0000313" key="9">
    <source>
        <dbReference type="EMBL" id="SCF09330.1"/>
    </source>
</evidence>
<dbReference type="Pfam" id="PF00999">
    <property type="entry name" value="Na_H_Exchanger"/>
    <property type="match status" value="1"/>
</dbReference>
<keyword evidence="5 7" id="KW-1133">Transmembrane helix</keyword>
<feature type="transmembrane region" description="Helical" evidence="7">
    <location>
        <begin position="291"/>
        <end position="313"/>
    </location>
</feature>
<sequence>MHETTTLLVEVGALLLLLGLLGRLSRRFGVSPIPLYLLAGLAFGHGGLLPLNASEEFFAIGAEIGVILLLVMLGLEYSANELVGNLRSAAPAGLIDAVLNALPGFAFALLLGWGWVAAVVLAGVTWVSSSGVIAKVLGDLGRVGNRETPVILSVLVIEDLAMALYLPLVTALLAGVGLVKGGIALAVAVLTVILVLAVAIRYGHLISAALSAKDPEALLLGVLGLTLLVAGVAAKLQVSAAVGAFLVGIALSGPVAHHATELLSPLRDLFAAVFFVFFGLVTKPLDMPPVLLPALLLAVVTMGTKLATGWLAARRAGIAEPGRWRAGFALTPRGEFSIVIAGLAVAAAYPVEPRLAALATAYVLITVVTGPILARLPDLPWFKRWLRRRSAARRPVPVGVSD</sequence>
<feature type="transmembrane region" description="Helical" evidence="7">
    <location>
        <begin position="6"/>
        <end position="24"/>
    </location>
</feature>
<proteinExistence type="inferred from homology"/>
<feature type="transmembrane region" description="Helical" evidence="7">
    <location>
        <begin position="182"/>
        <end position="205"/>
    </location>
</feature>
<evidence type="ECO:0000256" key="7">
    <source>
        <dbReference type="SAM" id="Phobius"/>
    </source>
</evidence>
<accession>A0A1C4XLE4</accession>
<evidence type="ECO:0000256" key="5">
    <source>
        <dbReference type="ARBA" id="ARBA00022989"/>
    </source>
</evidence>
<dbReference type="PANTHER" id="PTHR42751:SF6">
    <property type="entry name" value="CONSERVED INTEGRAL MEMBRANE TRANSPORT PROTEIN-RELATED"/>
    <property type="match status" value="1"/>
</dbReference>
<keyword evidence="3" id="KW-0813">Transport</keyword>
<feature type="transmembrane region" description="Helical" evidence="7">
    <location>
        <begin position="334"/>
        <end position="351"/>
    </location>
</feature>
<feature type="transmembrane region" description="Helical" evidence="7">
    <location>
        <begin position="217"/>
        <end position="234"/>
    </location>
</feature>
<comment type="subcellular location">
    <subcellularLocation>
        <location evidence="1">Membrane</location>
        <topology evidence="1">Multi-pass membrane protein</topology>
    </subcellularLocation>
</comment>
<comment type="similarity">
    <text evidence="2">Belongs to the monovalent cation:proton antiporter 2 (CPA2) transporter (TC 2.A.37) family.</text>
</comment>
<feature type="transmembrane region" description="Helical" evidence="7">
    <location>
        <begin position="269"/>
        <end position="285"/>
    </location>
</feature>
<evidence type="ECO:0000259" key="8">
    <source>
        <dbReference type="Pfam" id="PF00999"/>
    </source>
</evidence>
<evidence type="ECO:0000256" key="1">
    <source>
        <dbReference type="ARBA" id="ARBA00004141"/>
    </source>
</evidence>
<dbReference type="EMBL" id="FMCS01000006">
    <property type="protein sequence ID" value="SCF09330.1"/>
    <property type="molecule type" value="Genomic_DNA"/>
</dbReference>
<dbReference type="Proteomes" id="UP000199629">
    <property type="component" value="Unassembled WGS sequence"/>
</dbReference>
<feature type="transmembrane region" description="Helical" evidence="7">
    <location>
        <begin position="33"/>
        <end position="51"/>
    </location>
</feature>
<name>A0A1C4XLE4_9ACTN</name>
<keyword evidence="10" id="KW-1185">Reference proteome</keyword>